<dbReference type="GO" id="GO:0005737">
    <property type="term" value="C:cytoplasm"/>
    <property type="evidence" value="ECO:0007669"/>
    <property type="project" value="UniProtKB-SubCell"/>
</dbReference>
<evidence type="ECO:0000256" key="7">
    <source>
        <dbReference type="ARBA" id="ARBA00023172"/>
    </source>
</evidence>
<protein>
    <submittedName>
        <fullName evidence="11">Unannotated protein</fullName>
    </submittedName>
</protein>
<keyword evidence="5" id="KW-0229">DNA integration</keyword>
<name>A0A6J5YI60_9ZZZZ</name>
<keyword evidence="6" id="KW-0238">DNA-binding</keyword>
<dbReference type="InterPro" id="IPR013762">
    <property type="entry name" value="Integrase-like_cat_sf"/>
</dbReference>
<evidence type="ECO:0000256" key="5">
    <source>
        <dbReference type="ARBA" id="ARBA00022908"/>
    </source>
</evidence>
<dbReference type="HAMAP" id="MF_01808">
    <property type="entry name" value="Recomb_XerC_XerD"/>
    <property type="match status" value="1"/>
</dbReference>
<dbReference type="PROSITE" id="PS51900">
    <property type="entry name" value="CB"/>
    <property type="match status" value="1"/>
</dbReference>
<evidence type="ECO:0000256" key="1">
    <source>
        <dbReference type="ARBA" id="ARBA00004496"/>
    </source>
</evidence>
<dbReference type="PROSITE" id="PS51898">
    <property type="entry name" value="TYR_RECOMBINASE"/>
    <property type="match status" value="1"/>
</dbReference>
<evidence type="ECO:0000256" key="2">
    <source>
        <dbReference type="ARBA" id="ARBA00022490"/>
    </source>
</evidence>
<dbReference type="Gene3D" id="1.10.443.10">
    <property type="entry name" value="Intergrase catalytic core"/>
    <property type="match status" value="1"/>
</dbReference>
<dbReference type="InterPro" id="IPR002104">
    <property type="entry name" value="Integrase_catalytic"/>
</dbReference>
<keyword evidence="8" id="KW-0131">Cell cycle</keyword>
<dbReference type="InterPro" id="IPR011010">
    <property type="entry name" value="DNA_brk_join_enz"/>
</dbReference>
<evidence type="ECO:0000256" key="3">
    <source>
        <dbReference type="ARBA" id="ARBA00022618"/>
    </source>
</evidence>
<dbReference type="Gene3D" id="1.10.150.130">
    <property type="match status" value="1"/>
</dbReference>
<dbReference type="AlphaFoldDB" id="A0A6J5YI60"/>
<dbReference type="SUPFAM" id="SSF56349">
    <property type="entry name" value="DNA breaking-rejoining enzymes"/>
    <property type="match status" value="1"/>
</dbReference>
<dbReference type="NCBIfam" id="NF001399">
    <property type="entry name" value="PRK00283.1"/>
    <property type="match status" value="1"/>
</dbReference>
<evidence type="ECO:0000256" key="6">
    <source>
        <dbReference type="ARBA" id="ARBA00023125"/>
    </source>
</evidence>
<dbReference type="InterPro" id="IPR044068">
    <property type="entry name" value="CB"/>
</dbReference>
<dbReference type="EMBL" id="CAEMXZ010000036">
    <property type="protein sequence ID" value="CAB4323288.1"/>
    <property type="molecule type" value="Genomic_DNA"/>
</dbReference>
<organism evidence="11">
    <name type="scientific">freshwater metagenome</name>
    <dbReference type="NCBI Taxonomy" id="449393"/>
    <lineage>
        <taxon>unclassified sequences</taxon>
        <taxon>metagenomes</taxon>
        <taxon>ecological metagenomes</taxon>
    </lineage>
</organism>
<dbReference type="GO" id="GO:0007059">
    <property type="term" value="P:chromosome segregation"/>
    <property type="evidence" value="ECO:0007669"/>
    <property type="project" value="UniProtKB-KW"/>
</dbReference>
<evidence type="ECO:0000259" key="9">
    <source>
        <dbReference type="PROSITE" id="PS51898"/>
    </source>
</evidence>
<evidence type="ECO:0000313" key="11">
    <source>
        <dbReference type="EMBL" id="CAB4323288.1"/>
    </source>
</evidence>
<keyword evidence="2" id="KW-0963">Cytoplasm</keyword>
<sequence length="317" mass="34889">MPAVSEEVESRPFPLDIEDFLLWLAVERGRSPNTLAAYRRDLRGFWDWLGEMSRTLNEVSASDLDSYVAVLRSRGLAPSSVKRSLVAVRSLFRFRSHEGLGDSDPSVGVETPRVPSGLPKALTEAEVQSLLDAVLGDAPAQRRDRAVLEVLYGTGARISEVCALRLGDVDLDASMIRLFGKGSKERVVPLGRWARTALAAWLCEEGRGALQPEQWARRDDADAVFLNQRGGRLGRQGAWGIVRRYGEAVGLEGRLSPHVLRHCCATHMLDHGADIRAVQELLGHASITTTQVYTMVSTERLFAAYDAAHPRAHAGRN</sequence>
<dbReference type="GO" id="GO:0051301">
    <property type="term" value="P:cell division"/>
    <property type="evidence" value="ECO:0007669"/>
    <property type="project" value="UniProtKB-KW"/>
</dbReference>
<dbReference type="Pfam" id="PF00589">
    <property type="entry name" value="Phage_integrase"/>
    <property type="match status" value="1"/>
</dbReference>
<proteinExistence type="inferred from homology"/>
<dbReference type="InterPro" id="IPR023009">
    <property type="entry name" value="Tyrosine_recombinase_XerC/XerD"/>
</dbReference>
<dbReference type="GO" id="GO:0006310">
    <property type="term" value="P:DNA recombination"/>
    <property type="evidence" value="ECO:0007669"/>
    <property type="project" value="UniProtKB-KW"/>
</dbReference>
<dbReference type="InterPro" id="IPR050090">
    <property type="entry name" value="Tyrosine_recombinase_XerCD"/>
</dbReference>
<dbReference type="InterPro" id="IPR010998">
    <property type="entry name" value="Integrase_recombinase_N"/>
</dbReference>
<keyword evidence="7" id="KW-0233">DNA recombination</keyword>
<feature type="domain" description="Tyr recombinase" evidence="9">
    <location>
        <begin position="117"/>
        <end position="306"/>
    </location>
</feature>
<comment type="subcellular location">
    <subcellularLocation>
        <location evidence="1">Cytoplasm</location>
    </subcellularLocation>
</comment>
<reference evidence="11" key="1">
    <citation type="submission" date="2020-05" db="EMBL/GenBank/DDBJ databases">
        <authorList>
            <person name="Chiriac C."/>
            <person name="Salcher M."/>
            <person name="Ghai R."/>
            <person name="Kavagutti S V."/>
        </authorList>
    </citation>
    <scope>NUCLEOTIDE SEQUENCE</scope>
</reference>
<evidence type="ECO:0000256" key="8">
    <source>
        <dbReference type="ARBA" id="ARBA00023306"/>
    </source>
</evidence>
<accession>A0A6J5YI60</accession>
<dbReference type="PANTHER" id="PTHR30349:SF81">
    <property type="entry name" value="TYROSINE RECOMBINASE XERC"/>
    <property type="match status" value="1"/>
</dbReference>
<dbReference type="InterPro" id="IPR004107">
    <property type="entry name" value="Integrase_SAM-like_N"/>
</dbReference>
<dbReference type="GO" id="GO:0003677">
    <property type="term" value="F:DNA binding"/>
    <property type="evidence" value="ECO:0007669"/>
    <property type="project" value="UniProtKB-KW"/>
</dbReference>
<dbReference type="Pfam" id="PF02899">
    <property type="entry name" value="Phage_int_SAM_1"/>
    <property type="match status" value="1"/>
</dbReference>
<keyword evidence="3" id="KW-0132">Cell division</keyword>
<dbReference type="CDD" id="cd00798">
    <property type="entry name" value="INT_XerDC_C"/>
    <property type="match status" value="1"/>
</dbReference>
<dbReference type="GO" id="GO:0015074">
    <property type="term" value="P:DNA integration"/>
    <property type="evidence" value="ECO:0007669"/>
    <property type="project" value="UniProtKB-KW"/>
</dbReference>
<dbReference type="PANTHER" id="PTHR30349">
    <property type="entry name" value="PHAGE INTEGRASE-RELATED"/>
    <property type="match status" value="1"/>
</dbReference>
<gene>
    <name evidence="11" type="ORF">UFOPK1392_01040</name>
</gene>
<evidence type="ECO:0000259" key="10">
    <source>
        <dbReference type="PROSITE" id="PS51900"/>
    </source>
</evidence>
<keyword evidence="4" id="KW-0159">Chromosome partition</keyword>
<feature type="domain" description="Core-binding (CB)" evidence="10">
    <location>
        <begin position="11"/>
        <end position="96"/>
    </location>
</feature>
<evidence type="ECO:0000256" key="4">
    <source>
        <dbReference type="ARBA" id="ARBA00022829"/>
    </source>
</evidence>